<gene>
    <name evidence="1" type="ORF">CEXT_232331</name>
</gene>
<evidence type="ECO:0000313" key="1">
    <source>
        <dbReference type="EMBL" id="GIX99683.1"/>
    </source>
</evidence>
<reference evidence="1 2" key="1">
    <citation type="submission" date="2021-06" db="EMBL/GenBank/DDBJ databases">
        <title>Caerostris extrusa draft genome.</title>
        <authorList>
            <person name="Kono N."/>
            <person name="Arakawa K."/>
        </authorList>
    </citation>
    <scope>NUCLEOTIDE SEQUENCE [LARGE SCALE GENOMIC DNA]</scope>
</reference>
<dbReference type="EMBL" id="BPLR01005076">
    <property type="protein sequence ID" value="GIX99683.1"/>
    <property type="molecule type" value="Genomic_DNA"/>
</dbReference>
<name>A0AAV4PTT6_CAEEX</name>
<organism evidence="1 2">
    <name type="scientific">Caerostris extrusa</name>
    <name type="common">Bark spider</name>
    <name type="synonym">Caerostris bankana</name>
    <dbReference type="NCBI Taxonomy" id="172846"/>
    <lineage>
        <taxon>Eukaryota</taxon>
        <taxon>Metazoa</taxon>
        <taxon>Ecdysozoa</taxon>
        <taxon>Arthropoda</taxon>
        <taxon>Chelicerata</taxon>
        <taxon>Arachnida</taxon>
        <taxon>Araneae</taxon>
        <taxon>Araneomorphae</taxon>
        <taxon>Entelegynae</taxon>
        <taxon>Araneoidea</taxon>
        <taxon>Araneidae</taxon>
        <taxon>Caerostris</taxon>
    </lineage>
</organism>
<proteinExistence type="predicted"/>
<accession>A0AAV4PTT6</accession>
<evidence type="ECO:0000313" key="2">
    <source>
        <dbReference type="Proteomes" id="UP001054945"/>
    </source>
</evidence>
<protein>
    <submittedName>
        <fullName evidence="1">Uncharacterized protein</fullName>
    </submittedName>
</protein>
<dbReference type="Proteomes" id="UP001054945">
    <property type="component" value="Unassembled WGS sequence"/>
</dbReference>
<keyword evidence="2" id="KW-1185">Reference proteome</keyword>
<sequence length="96" mass="10801">MQSEKLLCLSSRHSRPVLNIPRRKANPRSTSPPNRKSFCLSFVLWRRRNTEAGLVDELELIEDSFEALFMALSDVCVSSSKGVDKILGGIYFLSLA</sequence>
<comment type="caution">
    <text evidence="1">The sequence shown here is derived from an EMBL/GenBank/DDBJ whole genome shotgun (WGS) entry which is preliminary data.</text>
</comment>
<dbReference type="AlphaFoldDB" id="A0AAV4PTT6"/>